<dbReference type="InterPro" id="IPR019395">
    <property type="entry name" value="Transmembrane_161A/B"/>
</dbReference>
<evidence type="ECO:0000256" key="8">
    <source>
        <dbReference type="SAM" id="Phobius"/>
    </source>
</evidence>
<organism evidence="9 10">
    <name type="scientific">Sarcoptes scabiei</name>
    <name type="common">Itch mite</name>
    <name type="synonym">Acarus scabiei</name>
    <dbReference type="NCBI Taxonomy" id="52283"/>
    <lineage>
        <taxon>Eukaryota</taxon>
        <taxon>Metazoa</taxon>
        <taxon>Ecdysozoa</taxon>
        <taxon>Arthropoda</taxon>
        <taxon>Chelicerata</taxon>
        <taxon>Arachnida</taxon>
        <taxon>Acari</taxon>
        <taxon>Acariformes</taxon>
        <taxon>Sarcoptiformes</taxon>
        <taxon>Astigmata</taxon>
        <taxon>Psoroptidia</taxon>
        <taxon>Sarcoptoidea</taxon>
        <taxon>Sarcoptidae</taxon>
        <taxon>Sarcoptinae</taxon>
        <taxon>Sarcoptes</taxon>
    </lineage>
</organism>
<dbReference type="PANTHER" id="PTHR13624">
    <property type="entry name" value="RE42071P"/>
    <property type="match status" value="1"/>
</dbReference>
<feature type="transmembrane region" description="Helical" evidence="8">
    <location>
        <begin position="90"/>
        <end position="112"/>
    </location>
</feature>
<dbReference type="AlphaFoldDB" id="A0A132A8M4"/>
<keyword evidence="6" id="KW-0325">Glycoprotein</keyword>
<evidence type="ECO:0000256" key="5">
    <source>
        <dbReference type="ARBA" id="ARBA00023136"/>
    </source>
</evidence>
<evidence type="ECO:0000256" key="2">
    <source>
        <dbReference type="ARBA" id="ARBA00009706"/>
    </source>
</evidence>
<feature type="transmembrane region" description="Helical" evidence="8">
    <location>
        <begin position="354"/>
        <end position="375"/>
    </location>
</feature>
<accession>A0A132A8M4</accession>
<feature type="compositionally biased region" description="Polar residues" evidence="7">
    <location>
        <begin position="28"/>
        <end position="37"/>
    </location>
</feature>
<proteinExistence type="inferred from homology"/>
<evidence type="ECO:0000313" key="10">
    <source>
        <dbReference type="Proteomes" id="UP000616769"/>
    </source>
</evidence>
<evidence type="ECO:0000256" key="3">
    <source>
        <dbReference type="ARBA" id="ARBA00022692"/>
    </source>
</evidence>
<evidence type="ECO:0000256" key="1">
    <source>
        <dbReference type="ARBA" id="ARBA00004141"/>
    </source>
</evidence>
<evidence type="ECO:0000256" key="4">
    <source>
        <dbReference type="ARBA" id="ARBA00022989"/>
    </source>
</evidence>
<keyword evidence="5 8" id="KW-0472">Membrane</keyword>
<evidence type="ECO:0000313" key="9">
    <source>
        <dbReference type="EMBL" id="KPM07298.1"/>
    </source>
</evidence>
<gene>
    <name evidence="9" type="ORF">QR98_0057880</name>
</gene>
<sequence length="483" mass="56020">GLIRYLHPTNDQLKEAIAQQNKIDNRGSTVSANTSINNRKHRRRSHRQMIDRNNKQETFHVPKNLILALDCEPLNVIDLVRLPYYNELQWVIDFSLSAVMIYFITELYYHFFSIFGPIKEYNLSIIWCLLSLSFVIKILCSLTAIYFRGEESIGERSICILSFCTYLIVAMIILIADEEMLEFGLINAYHSFQQNAYRFLQSQGVIETSPGPSSFLVIKFWIAIICGIIGALFAFPGLRLAQMHFDILIYSKENKLSLLLYHFSFICPLFIILAWIKPLSRHYLVNKNLMSDEAFESCRLWLILVVLVVRLCLFRRYLQTYLNIAPQKINCMKKQAGKITNVDVQKLIARVGHYLNVVSLQYLSPLLLCLFMTLITKSTGNYKWMEPLIPNISNIGNLEINSPYETMNRASNDSSNSSIFQDSINEKRPRDVAKLTLTMLWDVFNPIVLRAINGFLLWWSCMVWFTTSVVGFLYNTYFRESSV</sequence>
<keyword evidence="3 8" id="KW-0812">Transmembrane</keyword>
<feature type="region of interest" description="Disordered" evidence="7">
    <location>
        <begin position="28"/>
        <end position="47"/>
    </location>
</feature>
<dbReference type="Proteomes" id="UP000616769">
    <property type="component" value="Unassembled WGS sequence"/>
</dbReference>
<feature type="transmembrane region" description="Helical" evidence="8">
    <location>
        <begin position="259"/>
        <end position="280"/>
    </location>
</feature>
<evidence type="ECO:0000256" key="7">
    <source>
        <dbReference type="SAM" id="MobiDB-lite"/>
    </source>
</evidence>
<feature type="transmembrane region" description="Helical" evidence="8">
    <location>
        <begin position="218"/>
        <end position="238"/>
    </location>
</feature>
<comment type="similarity">
    <text evidence="2">Belongs to the TMEM161 family.</text>
</comment>
<feature type="compositionally biased region" description="Basic residues" evidence="7">
    <location>
        <begin position="38"/>
        <end position="47"/>
    </location>
</feature>
<feature type="transmembrane region" description="Helical" evidence="8">
    <location>
        <begin position="456"/>
        <end position="477"/>
    </location>
</feature>
<comment type="caution">
    <text evidence="9">The sequence shown here is derived from an EMBL/GenBank/DDBJ whole genome shotgun (WGS) entry which is preliminary data.</text>
</comment>
<keyword evidence="4 8" id="KW-1133">Transmembrane helix</keyword>
<dbReference type="VEuPathDB" id="VectorBase:SSCA001580"/>
<comment type="subcellular location">
    <subcellularLocation>
        <location evidence="1">Membrane</location>
        <topology evidence="1">Multi-pass membrane protein</topology>
    </subcellularLocation>
</comment>
<feature type="non-terminal residue" evidence="9">
    <location>
        <position position="483"/>
    </location>
</feature>
<evidence type="ECO:0000256" key="6">
    <source>
        <dbReference type="ARBA" id="ARBA00023180"/>
    </source>
</evidence>
<feature type="transmembrane region" description="Helical" evidence="8">
    <location>
        <begin position="158"/>
        <end position="176"/>
    </location>
</feature>
<dbReference type="OrthoDB" id="784140at2759"/>
<dbReference type="EMBL" id="JXLN01011467">
    <property type="protein sequence ID" value="KPM07298.1"/>
    <property type="molecule type" value="Genomic_DNA"/>
</dbReference>
<dbReference type="GO" id="GO:0016020">
    <property type="term" value="C:membrane"/>
    <property type="evidence" value="ECO:0007669"/>
    <property type="project" value="UniProtKB-SubCell"/>
</dbReference>
<name>A0A132A8M4_SARSC</name>
<protein>
    <submittedName>
        <fullName evidence="9">Transmembrane protein 161B-like protein</fullName>
    </submittedName>
</protein>
<feature type="transmembrane region" description="Helical" evidence="8">
    <location>
        <begin position="124"/>
        <end position="146"/>
    </location>
</feature>
<dbReference type="Pfam" id="PF10268">
    <property type="entry name" value="Tmemb_161AB"/>
    <property type="match status" value="1"/>
</dbReference>
<feature type="transmembrane region" description="Helical" evidence="8">
    <location>
        <begin position="300"/>
        <end position="318"/>
    </location>
</feature>
<dbReference type="PANTHER" id="PTHR13624:SF6">
    <property type="entry name" value="EMEI"/>
    <property type="match status" value="1"/>
</dbReference>
<reference evidence="9 10" key="1">
    <citation type="journal article" date="2015" name="Parasit. Vectors">
        <title>Draft genome of the scabies mite.</title>
        <authorList>
            <person name="Rider S.D.Jr."/>
            <person name="Morgan M.S."/>
            <person name="Arlian L.G."/>
        </authorList>
    </citation>
    <scope>NUCLEOTIDE SEQUENCE [LARGE SCALE GENOMIC DNA]</scope>
    <source>
        <strain evidence="9">Arlian Lab</strain>
    </source>
</reference>